<reference evidence="1 2" key="1">
    <citation type="submission" date="2018-08" db="EMBL/GenBank/DDBJ databases">
        <title>Recombination of ecologically and evolutionarily significant loci maintains genetic cohesion in the Pseudomonas syringae species complex.</title>
        <authorList>
            <person name="Dillon M."/>
            <person name="Thakur S."/>
            <person name="Almeida R.N.D."/>
            <person name="Weir B.S."/>
            <person name="Guttman D.S."/>
        </authorList>
    </citation>
    <scope>NUCLEOTIDE SEQUENCE [LARGE SCALE GENOMIC DNA]</scope>
    <source>
        <strain evidence="1 2">ICMP 19473</strain>
    </source>
</reference>
<dbReference type="InterPro" id="IPR016181">
    <property type="entry name" value="Acyl_CoA_acyltransferase"/>
</dbReference>
<comment type="caution">
    <text evidence="1">The sequence shown here is derived from an EMBL/GenBank/DDBJ whole genome shotgun (WGS) entry which is preliminary data.</text>
</comment>
<sequence>MQPVCFQLSKSSMSLRAATVECADLSLNEIEQMFELYSACYQDTCRIRFGHDLDDKTHCVILRDAGDRIVGFTTLKLFEMLWQNQLKRFVFSGDTIIDPEHWGSQQLTFAWSRLVGDLWRQRPQVPFYWFLICKGHRTYRYLRAMILNYAPRAGQVTVPDVQALMDHLATTHFGDAYDSTTGLLRFQTPQGRLVPTLAEVPENHSRLEDVAYFLERNPGYANGDELVCLCQLTPENLRPFARRLFVTAQPSEC</sequence>
<protein>
    <recommendedName>
        <fullName evidence="3">N-acetyltransferase domain-containing protein</fullName>
    </recommendedName>
</protein>
<dbReference type="AlphaFoldDB" id="A0A3M5PH63"/>
<proteinExistence type="predicted"/>
<evidence type="ECO:0008006" key="3">
    <source>
        <dbReference type="Google" id="ProtNLM"/>
    </source>
</evidence>
<dbReference type="Proteomes" id="UP000273854">
    <property type="component" value="Unassembled WGS sequence"/>
</dbReference>
<gene>
    <name evidence="1" type="ORF">ALP40_05122</name>
</gene>
<name>A0A3M5PH63_PSEVI</name>
<dbReference type="EMBL" id="RBTP01000012">
    <property type="protein sequence ID" value="RMT83824.1"/>
    <property type="molecule type" value="Genomic_DNA"/>
</dbReference>
<dbReference type="SUPFAM" id="SSF55729">
    <property type="entry name" value="Acyl-CoA N-acyltransferases (Nat)"/>
    <property type="match status" value="1"/>
</dbReference>
<evidence type="ECO:0000313" key="2">
    <source>
        <dbReference type="Proteomes" id="UP000273854"/>
    </source>
</evidence>
<evidence type="ECO:0000313" key="1">
    <source>
        <dbReference type="EMBL" id="RMT83824.1"/>
    </source>
</evidence>
<organism evidence="1 2">
    <name type="scientific">Pseudomonas viridiflava</name>
    <name type="common">Phytomonas viridiflava</name>
    <dbReference type="NCBI Taxonomy" id="33069"/>
    <lineage>
        <taxon>Bacteria</taxon>
        <taxon>Pseudomonadati</taxon>
        <taxon>Pseudomonadota</taxon>
        <taxon>Gammaproteobacteria</taxon>
        <taxon>Pseudomonadales</taxon>
        <taxon>Pseudomonadaceae</taxon>
        <taxon>Pseudomonas</taxon>
    </lineage>
</organism>
<accession>A0A3M5PH63</accession>